<reference evidence="6" key="1">
    <citation type="submission" date="2018-07" db="EMBL/GenBank/DDBJ databases">
        <authorList>
            <person name="Safronova V.I."/>
            <person name="Chirak E.R."/>
            <person name="Sazanova A.L."/>
        </authorList>
    </citation>
    <scope>NUCLEOTIDE SEQUENCE [LARGE SCALE GENOMIC DNA]</scope>
    <source>
        <strain evidence="6">RCAM04685</strain>
    </source>
</reference>
<dbReference type="CDD" id="cd12167">
    <property type="entry name" value="2-Hacid_dh_8"/>
    <property type="match status" value="1"/>
</dbReference>
<evidence type="ECO:0000256" key="2">
    <source>
        <dbReference type="ARBA" id="ARBA00023002"/>
    </source>
</evidence>
<dbReference type="PANTHER" id="PTHR43761:SF1">
    <property type="entry name" value="D-ISOMER SPECIFIC 2-HYDROXYACID DEHYDROGENASE CATALYTIC DOMAIN-CONTAINING PROTEIN-RELATED"/>
    <property type="match status" value="1"/>
</dbReference>
<dbReference type="SUPFAM" id="SSF51735">
    <property type="entry name" value="NAD(P)-binding Rossmann-fold domains"/>
    <property type="match status" value="1"/>
</dbReference>
<evidence type="ECO:0000313" key="5">
    <source>
        <dbReference type="EMBL" id="RDJ22191.1"/>
    </source>
</evidence>
<evidence type="ECO:0000256" key="1">
    <source>
        <dbReference type="ARBA" id="ARBA00005854"/>
    </source>
</evidence>
<dbReference type="GO" id="GO:0051287">
    <property type="term" value="F:NAD binding"/>
    <property type="evidence" value="ECO:0007669"/>
    <property type="project" value="InterPro"/>
</dbReference>
<dbReference type="GO" id="GO:0016616">
    <property type="term" value="F:oxidoreductase activity, acting on the CH-OH group of donors, NAD or NADP as acceptor"/>
    <property type="evidence" value="ECO:0007669"/>
    <property type="project" value="UniProtKB-ARBA"/>
</dbReference>
<evidence type="ECO:0000313" key="6">
    <source>
        <dbReference type="Proteomes" id="UP000255207"/>
    </source>
</evidence>
<comment type="similarity">
    <text evidence="1">Belongs to the D-isomer specific 2-hydroxyacid dehydrogenase family.</text>
</comment>
<dbReference type="SUPFAM" id="SSF52283">
    <property type="entry name" value="Formate/glycerate dehydrogenase catalytic domain-like"/>
    <property type="match status" value="1"/>
</dbReference>
<evidence type="ECO:0000259" key="4">
    <source>
        <dbReference type="Pfam" id="PF02826"/>
    </source>
</evidence>
<protein>
    <submittedName>
        <fullName evidence="5">Hydroxyacid dehydrogenase</fullName>
    </submittedName>
</protein>
<proteinExistence type="inferred from homology"/>
<dbReference type="InterPro" id="IPR029752">
    <property type="entry name" value="D-isomer_DH_CS1"/>
</dbReference>
<dbReference type="Pfam" id="PF02826">
    <property type="entry name" value="2-Hacid_dh_C"/>
    <property type="match status" value="1"/>
</dbReference>
<dbReference type="AlphaFoldDB" id="A0A370L2C9"/>
<keyword evidence="2" id="KW-0560">Oxidoreductase</keyword>
<accession>A0A370L2C9</accession>
<dbReference type="InterPro" id="IPR036291">
    <property type="entry name" value="NAD(P)-bd_dom_sf"/>
</dbReference>
<sequence length="349" mass="37317">MSKPVILLDPHPRLRERIFDAGQWQRLNELADVIEDAAAPIPDAVVERWLPEAVAIIGQTPLPAERIARAPKLRALINVEGNFYQNVDYLACFARGISVLSIAPAFAVPVAEMSLALALDLARGVTTADASVRAGGELYGSAGNAGAVLLSGARVGIIGYGNIGRALHKLLAGFSAQVQIHDPWLPDNVLREEQAEPVSLETLLLSSQVIFILAGVTSENQGFLGQRELELIAPDSIVVLASRAGVIDFDAFADLAEAGRFRAATDVFPTEPLPADSPIRRSRLLLSPHRAGGMPAAMRAIGEMVLDDLGLILRGLPPVRLQPARRETILKLRSPPAQSYAKPVIAKTA</sequence>
<dbReference type="Gene3D" id="3.40.50.720">
    <property type="entry name" value="NAD(P)-binding Rossmann-like Domain"/>
    <property type="match status" value="2"/>
</dbReference>
<dbReference type="InterPro" id="IPR050418">
    <property type="entry name" value="D-iso_2-hydroxyacid_DH_PdxB"/>
</dbReference>
<dbReference type="PROSITE" id="PS00065">
    <property type="entry name" value="D_2_HYDROXYACID_DH_1"/>
    <property type="match status" value="1"/>
</dbReference>
<comment type="caution">
    <text evidence="5">The sequence shown here is derived from an EMBL/GenBank/DDBJ whole genome shotgun (WGS) entry which is preliminary data.</text>
</comment>
<name>A0A370L2C9_9HYPH</name>
<dbReference type="EMBL" id="QQTP01000011">
    <property type="protein sequence ID" value="RDJ22191.1"/>
    <property type="molecule type" value="Genomic_DNA"/>
</dbReference>
<dbReference type="OrthoDB" id="7681356at2"/>
<evidence type="ECO:0000256" key="3">
    <source>
        <dbReference type="ARBA" id="ARBA00023027"/>
    </source>
</evidence>
<dbReference type="PANTHER" id="PTHR43761">
    <property type="entry name" value="D-ISOMER SPECIFIC 2-HYDROXYACID DEHYDROGENASE FAMILY PROTEIN (AFU_ORTHOLOGUE AFUA_1G13630)"/>
    <property type="match status" value="1"/>
</dbReference>
<dbReference type="Proteomes" id="UP000255207">
    <property type="component" value="Unassembled WGS sequence"/>
</dbReference>
<dbReference type="RefSeq" id="WP_114831070.1">
    <property type="nucleotide sequence ID" value="NZ_QQTO01000034.1"/>
</dbReference>
<dbReference type="InterPro" id="IPR006140">
    <property type="entry name" value="D-isomer_DH_NAD-bd"/>
</dbReference>
<organism evidence="5 6">
    <name type="scientific">Bosea caraganae</name>
    <dbReference type="NCBI Taxonomy" id="2763117"/>
    <lineage>
        <taxon>Bacteria</taxon>
        <taxon>Pseudomonadati</taxon>
        <taxon>Pseudomonadota</taxon>
        <taxon>Alphaproteobacteria</taxon>
        <taxon>Hyphomicrobiales</taxon>
        <taxon>Boseaceae</taxon>
        <taxon>Bosea</taxon>
    </lineage>
</organism>
<keyword evidence="3" id="KW-0520">NAD</keyword>
<gene>
    <name evidence="5" type="ORF">DWE98_20045</name>
</gene>
<keyword evidence="6" id="KW-1185">Reference proteome</keyword>
<feature type="domain" description="D-isomer specific 2-hydroxyacid dehydrogenase NAD-binding" evidence="4">
    <location>
        <begin position="115"/>
        <end position="291"/>
    </location>
</feature>